<evidence type="ECO:0000313" key="1">
    <source>
        <dbReference type="EMBL" id="KAG8580519.1"/>
    </source>
</evidence>
<sequence>MCELHHILHTTSSSSDSRTRASQTYICDYTSPEAIRLSVTWIFLACFSDSAYSLWQSAADLGSLVFYD</sequence>
<dbReference type="AlphaFoldDB" id="A0AAV7C694"/>
<organism evidence="1 2">
    <name type="scientific">Engystomops pustulosus</name>
    <name type="common">Tungara frog</name>
    <name type="synonym">Physalaemus pustulosus</name>
    <dbReference type="NCBI Taxonomy" id="76066"/>
    <lineage>
        <taxon>Eukaryota</taxon>
        <taxon>Metazoa</taxon>
        <taxon>Chordata</taxon>
        <taxon>Craniata</taxon>
        <taxon>Vertebrata</taxon>
        <taxon>Euteleostomi</taxon>
        <taxon>Amphibia</taxon>
        <taxon>Batrachia</taxon>
        <taxon>Anura</taxon>
        <taxon>Neobatrachia</taxon>
        <taxon>Hyloidea</taxon>
        <taxon>Leptodactylidae</taxon>
        <taxon>Leiuperinae</taxon>
        <taxon>Engystomops</taxon>
    </lineage>
</organism>
<dbReference type="Proteomes" id="UP000824782">
    <property type="component" value="Unassembled WGS sequence"/>
</dbReference>
<gene>
    <name evidence="1" type="ORF">GDO81_007319</name>
</gene>
<accession>A0AAV7C694</accession>
<reference evidence="1" key="1">
    <citation type="thesis" date="2020" institute="ProQuest LLC" country="789 East Eisenhower Parkway, Ann Arbor, MI, USA">
        <title>Comparative Genomics and Chromosome Evolution.</title>
        <authorList>
            <person name="Mudd A.B."/>
        </authorList>
    </citation>
    <scope>NUCLEOTIDE SEQUENCE</scope>
    <source>
        <strain evidence="1">237g6f4</strain>
        <tissue evidence="1">Blood</tissue>
    </source>
</reference>
<name>A0AAV7C694_ENGPU</name>
<proteinExistence type="predicted"/>
<dbReference type="EMBL" id="WNYA01000003">
    <property type="protein sequence ID" value="KAG8580519.1"/>
    <property type="molecule type" value="Genomic_DNA"/>
</dbReference>
<keyword evidence="2" id="KW-1185">Reference proteome</keyword>
<comment type="caution">
    <text evidence="1">The sequence shown here is derived from an EMBL/GenBank/DDBJ whole genome shotgun (WGS) entry which is preliminary data.</text>
</comment>
<evidence type="ECO:0000313" key="2">
    <source>
        <dbReference type="Proteomes" id="UP000824782"/>
    </source>
</evidence>
<protein>
    <submittedName>
        <fullName evidence="1">Uncharacterized protein</fullName>
    </submittedName>
</protein>